<reference evidence="2" key="1">
    <citation type="journal article" date="2020" name="Stud. Mycol.">
        <title>101 Dothideomycetes genomes: a test case for predicting lifestyles and emergence of pathogens.</title>
        <authorList>
            <person name="Haridas S."/>
            <person name="Albert R."/>
            <person name="Binder M."/>
            <person name="Bloem J."/>
            <person name="Labutti K."/>
            <person name="Salamov A."/>
            <person name="Andreopoulos B."/>
            <person name="Baker S."/>
            <person name="Barry K."/>
            <person name="Bills G."/>
            <person name="Bluhm B."/>
            <person name="Cannon C."/>
            <person name="Castanera R."/>
            <person name="Culley D."/>
            <person name="Daum C."/>
            <person name="Ezra D."/>
            <person name="Gonzalez J."/>
            <person name="Henrissat B."/>
            <person name="Kuo A."/>
            <person name="Liang C."/>
            <person name="Lipzen A."/>
            <person name="Lutzoni F."/>
            <person name="Magnuson J."/>
            <person name="Mondo S."/>
            <person name="Nolan M."/>
            <person name="Ohm R."/>
            <person name="Pangilinan J."/>
            <person name="Park H.-J."/>
            <person name="Ramirez L."/>
            <person name="Alfaro M."/>
            <person name="Sun H."/>
            <person name="Tritt A."/>
            <person name="Yoshinaga Y."/>
            <person name="Zwiers L.-H."/>
            <person name="Turgeon B."/>
            <person name="Goodwin S."/>
            <person name="Spatafora J."/>
            <person name="Crous P."/>
            <person name="Grigoriev I."/>
        </authorList>
    </citation>
    <scope>NUCLEOTIDE SEQUENCE</scope>
    <source>
        <strain evidence="2">CBS 109.77</strain>
    </source>
</reference>
<dbReference type="EMBL" id="MU001852">
    <property type="protein sequence ID" value="KAF2795663.1"/>
    <property type="molecule type" value="Genomic_DNA"/>
</dbReference>
<evidence type="ECO:0000313" key="3">
    <source>
        <dbReference type="Proteomes" id="UP000799757"/>
    </source>
</evidence>
<dbReference type="Gene3D" id="3.40.630.30">
    <property type="match status" value="1"/>
</dbReference>
<dbReference type="InterPro" id="IPR052523">
    <property type="entry name" value="Trichothecene_AcTrans"/>
</dbReference>
<protein>
    <submittedName>
        <fullName evidence="2">Acyl-CoA N-acyltransferase</fullName>
    </submittedName>
</protein>
<dbReference type="InterPro" id="IPR016181">
    <property type="entry name" value="Acyl_CoA_acyltransferase"/>
</dbReference>
<evidence type="ECO:0000313" key="2">
    <source>
        <dbReference type="EMBL" id="KAF2795663.1"/>
    </source>
</evidence>
<keyword evidence="2" id="KW-0012">Acyltransferase</keyword>
<sequence>MAIIVQEVSDADVPRACEIESAAYADNPANLVLFPGPFPPDSAERRASRLVEEIHNNATIRCLKAVDEETGELIAFAKWHIFSTPETAGTAEKVLYFGPGTNQEACYAFFGGLAARKKEVMGDKPHLYLHLLHSDPNHQNRGAGSLLIKWGFQKADELNLPIYLESSPAAHGFYQKHGFKDVQEFSLDLSQYGAGNKPHVTPIMTREPGKATVQS</sequence>
<dbReference type="Pfam" id="PF00583">
    <property type="entry name" value="Acetyltransf_1"/>
    <property type="match status" value="1"/>
</dbReference>
<dbReference type="OrthoDB" id="410198at2759"/>
<keyword evidence="3" id="KW-1185">Reference proteome</keyword>
<keyword evidence="2" id="KW-0808">Transferase</keyword>
<dbReference type="GO" id="GO:0016747">
    <property type="term" value="F:acyltransferase activity, transferring groups other than amino-acyl groups"/>
    <property type="evidence" value="ECO:0007669"/>
    <property type="project" value="InterPro"/>
</dbReference>
<dbReference type="PANTHER" id="PTHR42791:SF14">
    <property type="entry name" value="N-ACETYLTRANSFERASE DOMAIN-CONTAINING PROTEIN"/>
    <property type="match status" value="1"/>
</dbReference>
<dbReference type="CDD" id="cd04301">
    <property type="entry name" value="NAT_SF"/>
    <property type="match status" value="1"/>
</dbReference>
<dbReference type="AlphaFoldDB" id="A0A6A6XHW0"/>
<dbReference type="SUPFAM" id="SSF55729">
    <property type="entry name" value="Acyl-CoA N-acyltransferases (Nat)"/>
    <property type="match status" value="1"/>
</dbReference>
<dbReference type="PROSITE" id="PS51186">
    <property type="entry name" value="GNAT"/>
    <property type="match status" value="1"/>
</dbReference>
<proteinExistence type="predicted"/>
<dbReference type="Proteomes" id="UP000799757">
    <property type="component" value="Unassembled WGS sequence"/>
</dbReference>
<organism evidence="2 3">
    <name type="scientific">Melanomma pulvis-pyrius CBS 109.77</name>
    <dbReference type="NCBI Taxonomy" id="1314802"/>
    <lineage>
        <taxon>Eukaryota</taxon>
        <taxon>Fungi</taxon>
        <taxon>Dikarya</taxon>
        <taxon>Ascomycota</taxon>
        <taxon>Pezizomycotina</taxon>
        <taxon>Dothideomycetes</taxon>
        <taxon>Pleosporomycetidae</taxon>
        <taxon>Pleosporales</taxon>
        <taxon>Melanommataceae</taxon>
        <taxon>Melanomma</taxon>
    </lineage>
</organism>
<dbReference type="InterPro" id="IPR000182">
    <property type="entry name" value="GNAT_dom"/>
</dbReference>
<dbReference type="PANTHER" id="PTHR42791">
    <property type="entry name" value="GNAT FAMILY ACETYLTRANSFERASE"/>
    <property type="match status" value="1"/>
</dbReference>
<name>A0A6A6XHW0_9PLEO</name>
<evidence type="ECO:0000259" key="1">
    <source>
        <dbReference type="PROSITE" id="PS51186"/>
    </source>
</evidence>
<gene>
    <name evidence="2" type="ORF">K505DRAFT_239412</name>
</gene>
<feature type="domain" description="N-acetyltransferase" evidence="1">
    <location>
        <begin position="17"/>
        <end position="207"/>
    </location>
</feature>
<accession>A0A6A6XHW0</accession>